<organism evidence="2 3">
    <name type="scientific">Paragonimus westermani</name>
    <dbReference type="NCBI Taxonomy" id="34504"/>
    <lineage>
        <taxon>Eukaryota</taxon>
        <taxon>Metazoa</taxon>
        <taxon>Spiralia</taxon>
        <taxon>Lophotrochozoa</taxon>
        <taxon>Platyhelminthes</taxon>
        <taxon>Trematoda</taxon>
        <taxon>Digenea</taxon>
        <taxon>Plagiorchiida</taxon>
        <taxon>Troglotremata</taxon>
        <taxon>Troglotrematidae</taxon>
        <taxon>Paragonimus</taxon>
    </lineage>
</organism>
<feature type="compositionally biased region" description="Low complexity" evidence="1">
    <location>
        <begin position="248"/>
        <end position="259"/>
    </location>
</feature>
<proteinExistence type="predicted"/>
<protein>
    <submittedName>
        <fullName evidence="2">Uncharacterized protein</fullName>
    </submittedName>
</protein>
<dbReference type="EMBL" id="QNGE01000385">
    <property type="protein sequence ID" value="KAA3680659.1"/>
    <property type="molecule type" value="Genomic_DNA"/>
</dbReference>
<feature type="region of interest" description="Disordered" evidence="1">
    <location>
        <begin position="1"/>
        <end position="30"/>
    </location>
</feature>
<comment type="caution">
    <text evidence="2">The sequence shown here is derived from an EMBL/GenBank/DDBJ whole genome shotgun (WGS) entry which is preliminary data.</text>
</comment>
<feature type="region of interest" description="Disordered" evidence="1">
    <location>
        <begin position="483"/>
        <end position="525"/>
    </location>
</feature>
<reference evidence="2 3" key="1">
    <citation type="journal article" date="2019" name="Gigascience">
        <title>Whole-genome sequence of the oriental lung fluke Paragonimus westermani.</title>
        <authorList>
            <person name="Oey H."/>
            <person name="Zakrzewski M."/>
            <person name="Narain K."/>
            <person name="Devi K.R."/>
            <person name="Agatsuma T."/>
            <person name="Nawaratna S."/>
            <person name="Gobert G.N."/>
            <person name="Jones M.K."/>
            <person name="Ragan M.A."/>
            <person name="McManus D.P."/>
            <person name="Krause L."/>
        </authorList>
    </citation>
    <scope>NUCLEOTIDE SEQUENCE [LARGE SCALE GENOMIC DNA]</scope>
    <source>
        <strain evidence="2 3">IND2009</strain>
    </source>
</reference>
<gene>
    <name evidence="2" type="ORF">DEA37_0009674</name>
</gene>
<feature type="compositionally biased region" description="Polar residues" evidence="1">
    <location>
        <begin position="515"/>
        <end position="525"/>
    </location>
</feature>
<evidence type="ECO:0000313" key="3">
    <source>
        <dbReference type="Proteomes" id="UP000324629"/>
    </source>
</evidence>
<accession>A0A5J4NYM7</accession>
<feature type="compositionally biased region" description="Low complexity" evidence="1">
    <location>
        <begin position="208"/>
        <end position="219"/>
    </location>
</feature>
<name>A0A5J4NYM7_9TREM</name>
<feature type="compositionally biased region" description="Polar residues" evidence="1">
    <location>
        <begin position="483"/>
        <end position="497"/>
    </location>
</feature>
<sequence length="884" mass="95576">MAAFEDVPNASLGANGTHRPQPDNRYAERPSTVRGLRTWFDSAKAHATKRKAVYSPRAAALSKNSSATQTRLKRVLNFSAASDYINDEPFDRGDAAIPVVLNHAMFLLRIAEALVASQESHLQSSITSQLSTEGAIEKKAPATAFCSVLSNEQAVSEPMLEGSEKLSRIRLSCSVECSTPSPRSVTTISVRTISPNSSSASPHLAMHSPTSSITTSSPTHCRVTGQLHQGLLYNLLVNSETSRSQSRSPLPCTSPLLTPAGHSSPAQTPSSLKMMTESNDAMVEDVRVGFTGTVELGTTVPNTLVSWPSLTSKLKDIVTHSDHRSQQPSFSSAVRLTTVHSNSRHRANSFGCKTSISRPYSRPHAASVGAASDLYPAIKLKLQSCRQSQVAEKDQSILRSRLSLRYRTISKSQENTFNPNGLPDADPHCLSVSQSQLTSQQFSSLSSPRMPQQTQSAQARLMTSSGLTLPVCTSYNSSGYCSAGATQSPIPSSQSADSGLDEPVDLTSGLPPNQVGHQQPPRSLPSTLMMTTFSDLTKPITTSCVDSPHWVQLAKKTARPVQARITEWLRQVTEFVALSAPLISTMKLGQFPVSVSTRSTNLRRNELNGHGPDRDMEFWLSLLAGCWHRLLALSMVENALDLVVVEDKSTHVLPVAGDADIDQCSIPWLLFFGKNGLELDAVRLAETSRPDRQFATGLAQLMSELRQAALSPQEFYLLRHVVLLTAQEPSSIPMLGLNVIRASRCIQARSESPPTVKVTSCLWQNGSNNGLSADCITNITSSPDKLQSTNLVPFDLACLVSGLKALSTLCPYGMANLFCTHLRTGSPSLNRTFLRELHARFGGAMSELNGERPAVTTIVGLDEVCADEAARNGTSILEQLFDNS</sequence>
<dbReference type="AlphaFoldDB" id="A0A5J4NYM7"/>
<dbReference type="Proteomes" id="UP000324629">
    <property type="component" value="Unassembled WGS sequence"/>
</dbReference>
<feature type="region of interest" description="Disordered" evidence="1">
    <location>
        <begin position="243"/>
        <end position="272"/>
    </location>
</feature>
<evidence type="ECO:0000256" key="1">
    <source>
        <dbReference type="SAM" id="MobiDB-lite"/>
    </source>
</evidence>
<feature type="region of interest" description="Disordered" evidence="1">
    <location>
        <begin position="194"/>
        <end position="220"/>
    </location>
</feature>
<keyword evidence="3" id="KW-1185">Reference proteome</keyword>
<evidence type="ECO:0000313" key="2">
    <source>
        <dbReference type="EMBL" id="KAA3680659.1"/>
    </source>
</evidence>